<evidence type="ECO:0000256" key="7">
    <source>
        <dbReference type="ARBA" id="ARBA00022833"/>
    </source>
</evidence>
<dbReference type="Gene3D" id="3.30.1380.10">
    <property type="match status" value="1"/>
</dbReference>
<organism evidence="12 13">
    <name type="scientific">Sphingomonas naphthae</name>
    <dbReference type="NCBI Taxonomy" id="1813468"/>
    <lineage>
        <taxon>Bacteria</taxon>
        <taxon>Pseudomonadati</taxon>
        <taxon>Pseudomonadota</taxon>
        <taxon>Alphaproteobacteria</taxon>
        <taxon>Sphingomonadales</taxon>
        <taxon>Sphingomonadaceae</taxon>
        <taxon>Sphingomonas</taxon>
    </lineage>
</organism>
<keyword evidence="6" id="KW-0378">Hydrolase</keyword>
<evidence type="ECO:0000256" key="9">
    <source>
        <dbReference type="ARBA" id="ARBA00023316"/>
    </source>
</evidence>
<evidence type="ECO:0000256" key="5">
    <source>
        <dbReference type="ARBA" id="ARBA00022729"/>
    </source>
</evidence>
<evidence type="ECO:0000256" key="4">
    <source>
        <dbReference type="ARBA" id="ARBA00022723"/>
    </source>
</evidence>
<evidence type="ECO:0000256" key="10">
    <source>
        <dbReference type="ARBA" id="ARBA00093448"/>
    </source>
</evidence>
<gene>
    <name evidence="12" type="ORF">PQ455_03565</name>
</gene>
<evidence type="ECO:0000256" key="3">
    <source>
        <dbReference type="ARBA" id="ARBA00022670"/>
    </source>
</evidence>
<evidence type="ECO:0000256" key="2">
    <source>
        <dbReference type="ARBA" id="ARBA00004776"/>
    </source>
</evidence>
<keyword evidence="9" id="KW-0961">Cell wall biogenesis/degradation</keyword>
<dbReference type="PANTHER" id="PTHR37425:SF1">
    <property type="entry name" value="OUTER MEMBRANE PROTEIN"/>
    <property type="match status" value="1"/>
</dbReference>
<comment type="cofactor">
    <cofactor evidence="1">
        <name>Zn(2+)</name>
        <dbReference type="ChEBI" id="CHEBI:29105"/>
    </cofactor>
</comment>
<keyword evidence="13" id="KW-1185">Reference proteome</keyword>
<dbReference type="Pfam" id="PF05951">
    <property type="entry name" value="Peptidase_M15_2"/>
    <property type="match status" value="1"/>
</dbReference>
<dbReference type="Proteomes" id="UP001220395">
    <property type="component" value="Chromosome"/>
</dbReference>
<dbReference type="SUPFAM" id="SSF55166">
    <property type="entry name" value="Hedgehog/DD-peptidase"/>
    <property type="match status" value="1"/>
</dbReference>
<accession>A0ABY7TQ71</accession>
<dbReference type="InterPro" id="IPR010275">
    <property type="entry name" value="MepK"/>
</dbReference>
<evidence type="ECO:0000256" key="8">
    <source>
        <dbReference type="ARBA" id="ARBA00023049"/>
    </source>
</evidence>
<evidence type="ECO:0000256" key="11">
    <source>
        <dbReference type="ARBA" id="ARBA00093666"/>
    </source>
</evidence>
<dbReference type="InterPro" id="IPR009045">
    <property type="entry name" value="Zn_M74/Hedgehog-like"/>
</dbReference>
<keyword evidence="8" id="KW-0482">Metalloprotease</keyword>
<dbReference type="PANTHER" id="PTHR37425">
    <property type="match status" value="1"/>
</dbReference>
<sequence>MLGLTAATLLGGGKAFAALPERRIAFHNVHTNERFDARYYTTGIGYDSEGLAEINHALRDWRTGEQTRMDADLIDLLVAIRTKLELDPKKSFDVISGYRSPNTNAALRAKGGAHTGVATKSQHMLGKATDIYMPGVPLATLRQVAVNMQRGGVGFYPKDNFVHVDTARVRTW</sequence>
<evidence type="ECO:0000313" key="13">
    <source>
        <dbReference type="Proteomes" id="UP001220395"/>
    </source>
</evidence>
<keyword evidence="5" id="KW-0732">Signal</keyword>
<protein>
    <recommendedName>
        <fullName evidence="11">Murein endopeptidase K</fullName>
    </recommendedName>
</protein>
<name>A0ABY7TQ71_9SPHN</name>
<proteinExistence type="inferred from homology"/>
<keyword evidence="3" id="KW-0645">Protease</keyword>
<keyword evidence="7" id="KW-0862">Zinc</keyword>
<evidence type="ECO:0000256" key="1">
    <source>
        <dbReference type="ARBA" id="ARBA00001947"/>
    </source>
</evidence>
<evidence type="ECO:0000313" key="12">
    <source>
        <dbReference type="EMBL" id="WCT75382.1"/>
    </source>
</evidence>
<comment type="pathway">
    <text evidence="2">Cell wall biogenesis; cell wall polysaccharide biosynthesis.</text>
</comment>
<keyword evidence="4" id="KW-0479">Metal-binding</keyword>
<comment type="similarity">
    <text evidence="10">Belongs to the peptidase M15 family.</text>
</comment>
<reference evidence="12 13" key="1">
    <citation type="submission" date="2023-02" db="EMBL/GenBank/DDBJ databases">
        <title>Genome sequence of Sphingomonas naphthae.</title>
        <authorList>
            <person name="Kim S."/>
            <person name="Heo J."/>
            <person name="Kwon S.-W."/>
        </authorList>
    </citation>
    <scope>NUCLEOTIDE SEQUENCE [LARGE SCALE GENOMIC DNA]</scope>
    <source>
        <strain evidence="12 13">KACC 18716</strain>
    </source>
</reference>
<dbReference type="EMBL" id="CP117411">
    <property type="protein sequence ID" value="WCT75382.1"/>
    <property type="molecule type" value="Genomic_DNA"/>
</dbReference>
<evidence type="ECO:0000256" key="6">
    <source>
        <dbReference type="ARBA" id="ARBA00022801"/>
    </source>
</evidence>